<feature type="transmembrane region" description="Helical" evidence="1">
    <location>
        <begin position="191"/>
        <end position="213"/>
    </location>
</feature>
<dbReference type="Pfam" id="PF07077">
    <property type="entry name" value="DUF1345"/>
    <property type="match status" value="1"/>
</dbReference>
<dbReference type="Proteomes" id="UP000199647">
    <property type="component" value="Unassembled WGS sequence"/>
</dbReference>
<evidence type="ECO:0000313" key="3">
    <source>
        <dbReference type="Proteomes" id="UP000199647"/>
    </source>
</evidence>
<dbReference type="InterPro" id="IPR009781">
    <property type="entry name" value="DUF1345"/>
</dbReference>
<feature type="transmembrane region" description="Helical" evidence="1">
    <location>
        <begin position="75"/>
        <end position="95"/>
    </location>
</feature>
<keyword evidence="1" id="KW-1133">Transmembrane helix</keyword>
<feature type="transmembrane region" description="Helical" evidence="1">
    <location>
        <begin position="44"/>
        <end position="63"/>
    </location>
</feature>
<keyword evidence="3" id="KW-1185">Reference proteome</keyword>
<organism evidence="2 3">
    <name type="scientific">Faunimonas pinastri</name>
    <dbReference type="NCBI Taxonomy" id="1855383"/>
    <lineage>
        <taxon>Bacteria</taxon>
        <taxon>Pseudomonadati</taxon>
        <taxon>Pseudomonadota</taxon>
        <taxon>Alphaproteobacteria</taxon>
        <taxon>Hyphomicrobiales</taxon>
        <taxon>Afifellaceae</taxon>
        <taxon>Faunimonas</taxon>
    </lineage>
</organism>
<dbReference type="AlphaFoldDB" id="A0A1H9D7F2"/>
<feature type="transmembrane region" description="Helical" evidence="1">
    <location>
        <begin position="107"/>
        <end position="132"/>
    </location>
</feature>
<evidence type="ECO:0000313" key="2">
    <source>
        <dbReference type="EMBL" id="SEQ09422.1"/>
    </source>
</evidence>
<reference evidence="2 3" key="1">
    <citation type="submission" date="2016-10" db="EMBL/GenBank/DDBJ databases">
        <authorList>
            <person name="de Groot N.N."/>
        </authorList>
    </citation>
    <scope>NUCLEOTIDE SEQUENCE [LARGE SCALE GENOMIC DNA]</scope>
    <source>
        <strain evidence="2 3">A52C2</strain>
    </source>
</reference>
<protein>
    <submittedName>
        <fullName evidence="2">Uncharacterized membrane protein</fullName>
    </submittedName>
</protein>
<keyword evidence="1" id="KW-0472">Membrane</keyword>
<dbReference type="STRING" id="1855383.SAMN05216548_102374"/>
<name>A0A1H9D7F2_9HYPH</name>
<gene>
    <name evidence="2" type="ORF">SAMN05216548_102374</name>
</gene>
<evidence type="ECO:0000256" key="1">
    <source>
        <dbReference type="SAM" id="Phobius"/>
    </source>
</evidence>
<dbReference type="RefSeq" id="WP_092495528.1">
    <property type="nucleotide sequence ID" value="NZ_FOFG01000002.1"/>
</dbReference>
<keyword evidence="1" id="KW-0812">Transmembrane</keyword>
<proteinExistence type="predicted"/>
<accession>A0A1H9D7F2</accession>
<dbReference type="EMBL" id="FOFG01000002">
    <property type="protein sequence ID" value="SEQ09422.1"/>
    <property type="molecule type" value="Genomic_DNA"/>
</dbReference>
<dbReference type="OrthoDB" id="64737at2"/>
<sequence length="217" mass="23635">MISLGHFHRHTRFYAGILLGAATGVACVGMDIPLRLTIAGDVFFAVYLILTAAFALTLTADDLRKTANRDDEGMLVIWIVTLGAILLCLGSFVLYLNKAEAADPLHLAFAVLSVPLGWGTLHTVMSFHYANAYYADAQPERRGTQDTRGLDFPGTDEPLVTDFLYYAFTIGMTAQTSDVATRNGDMRKLTLVHSILSYFFNTVIVALAVNVAVSQGH</sequence>
<feature type="transmembrane region" description="Helical" evidence="1">
    <location>
        <begin position="12"/>
        <end position="32"/>
    </location>
</feature>